<dbReference type="Proteomes" id="UP000292235">
    <property type="component" value="Chromosome"/>
</dbReference>
<feature type="coiled-coil region" evidence="1">
    <location>
        <begin position="303"/>
        <end position="380"/>
    </location>
</feature>
<dbReference type="KEGG" id="strr:EKD16_24310"/>
<feature type="compositionally biased region" description="Basic and acidic residues" evidence="2">
    <location>
        <begin position="553"/>
        <end position="584"/>
    </location>
</feature>
<feature type="compositionally biased region" description="Low complexity" evidence="2">
    <location>
        <begin position="400"/>
        <end position="418"/>
    </location>
</feature>
<dbReference type="SUPFAM" id="SSF52540">
    <property type="entry name" value="P-loop containing nucleoside triphosphate hydrolases"/>
    <property type="match status" value="1"/>
</dbReference>
<dbReference type="EMBL" id="CP036455">
    <property type="protein sequence ID" value="QBI56606.1"/>
    <property type="molecule type" value="Genomic_DNA"/>
</dbReference>
<name>A0A4P6Q742_9ACTN</name>
<proteinExistence type="predicted"/>
<evidence type="ECO:0000256" key="2">
    <source>
        <dbReference type="SAM" id="MobiDB-lite"/>
    </source>
</evidence>
<reference evidence="3 4" key="1">
    <citation type="submission" date="2019-02" db="EMBL/GenBank/DDBJ databases">
        <authorList>
            <person name="Khodamoradi S."/>
            <person name="Hahnke R.L."/>
            <person name="Kaempfer P."/>
            <person name="Schumann P."/>
            <person name="Rohde M."/>
            <person name="Steinert M."/>
            <person name="Luzhetskyy A."/>
            <person name="Wink J."/>
            <person name="Ruckert C."/>
        </authorList>
    </citation>
    <scope>NUCLEOTIDE SEQUENCE [LARGE SCALE GENOMIC DNA]</scope>
    <source>
        <strain evidence="3 4">M2</strain>
    </source>
</reference>
<dbReference type="Pfam" id="PF13558">
    <property type="entry name" value="SbcC_Walker_B"/>
    <property type="match status" value="1"/>
</dbReference>
<dbReference type="InterPro" id="IPR027417">
    <property type="entry name" value="P-loop_NTPase"/>
</dbReference>
<feature type="region of interest" description="Disordered" evidence="2">
    <location>
        <begin position="1395"/>
        <end position="1416"/>
    </location>
</feature>
<feature type="compositionally biased region" description="Basic and acidic residues" evidence="2">
    <location>
        <begin position="439"/>
        <end position="461"/>
    </location>
</feature>
<evidence type="ECO:0000313" key="4">
    <source>
        <dbReference type="Proteomes" id="UP000292235"/>
    </source>
</evidence>
<keyword evidence="1" id="KW-0175">Coiled coil</keyword>
<dbReference type="OrthoDB" id="8527901at2"/>
<keyword evidence="4" id="KW-1185">Reference proteome</keyword>
<accession>A0A4P6Q742</accession>
<sequence>MAPPPDRFHPTRAGIVNIWDYSDEEFVFADGRLVLRGHNGSGKTKALEVLFPFVLDGFLDARRLDPFSGENRTMKSNLLYRGQDAEYGYVWMEFARPGGETATLIVGMRAQKNLDGVRPSFFVTDKRMGVDFGLLTSDSRPFTEKQLRGVLGAEAACDGATAYRAAVDARLFGLGRRRYTQLLDLLLALRRPLLAKDLDPVKVSETLTAGLSPVEDDLVGQAARDFENLAAVQRRFDDATTADAAARAFLDDYTRYLRTRTKAKLDRIERARETATGHLTNLAEAMATRGRAEADHGAAVAERDRLAGELADLRRRLDGLKQDENYLAHGDIERQRTYLTQAAEEIEQEQRRLQQTRRHVASLEHEAQQQAEHLERLREQVTGHATALGDAAERSGIAYDGDGPPDTGDDLPTTARARSAARRSDVEHLRSHLSTVAAAEKDRGKAEAARDRADQAATTREEECRTAEAELEKARGEARTQLEAWTGHWTAGVSAVADGDDASALAEALERLGEAGAPTPAEIFTERTEQRHRRAVQAAERCRARVAELEREAERLRGEREEIAAERDDAPPADSRRPADRDGRPGAPLWRLVRFADGVDAGEAAGVEGALYGAGLLTAWLHPAPALTREAIAAAEADGYLLALAEEDRPDGRTLADVLVPEDQDAVPAAAITAVLRSIAVHDALAEGAPTPAVSAAARFGYGVHAGAFPKPEPEYIGATNRENRRKARLAACDEAIGQTRQRHEGAAEELAVADDHVDAFARARTALPQPGPVLKAGEQASHQATLLVQARIHLDEQQQTYDTAVATVDTERRRLRQAGAERSMPTAADGIAAVDQAVTEFAEAAEHLHATRAQVATVHRDVEGRRETIAQQRDGAEERAEALQAKQDSTAAERAELQAREEAMAAPVQEVLAEVGETEQRIRALSGEHEGRERAAHEADHAKVRAQAVIDSTAGPLAESFGGYFENVAEFGPYAHGDLRPLTGVGTADPWPQGVDWPSAEQAARAAADALSQAPESAEPAALVRAQLPSRIADLLDVYAAVGESAGAGEAAVKEADGRLSAALREFEGALASCSEDYRVDHESTGVVLVHVSDEAGRNPVSVFAHRMADLVAEQGALLEDRERSVLEDELLTELAQQIHERVRTARDLVRGMDRDTRSRPMSSGTKVGIRWVRADHLDERQARVAGVLERDSRTLGSEGLAELRGLLREMIRDYRADHARATYRQAVAHVVDYRTWYTFELMLAEPGEKDVKLTRARHTVMSGGEKSAAIHLPLFAAANALYSSAYPTCPRMIALDEAFAGIDDRYKPDLLGLTVKFDLDMFMTGHDLWVHYDSVPMAAHYDMHHDKAAHAVSAMLMLWDGEQTVDADAGFSGNDELVASLLGIAPSRHAPANTEGTLLQAAVQDDDESDGDGE</sequence>
<feature type="region of interest" description="Disordered" evidence="2">
    <location>
        <begin position="390"/>
        <end position="461"/>
    </location>
</feature>
<gene>
    <name evidence="3" type="ORF">EKD16_24310</name>
</gene>
<feature type="region of interest" description="Disordered" evidence="2">
    <location>
        <begin position="553"/>
        <end position="585"/>
    </location>
</feature>
<evidence type="ECO:0000256" key="1">
    <source>
        <dbReference type="SAM" id="Coils"/>
    </source>
</evidence>
<dbReference type="RefSeq" id="WP_131101584.1">
    <property type="nucleotide sequence ID" value="NZ_CP036455.1"/>
</dbReference>
<protein>
    <submittedName>
        <fullName evidence="3">Chromosome segregation protein</fullName>
    </submittedName>
</protein>
<feature type="compositionally biased region" description="Acidic residues" evidence="2">
    <location>
        <begin position="1406"/>
        <end position="1416"/>
    </location>
</feature>
<feature type="coiled-coil region" evidence="1">
    <location>
        <begin position="867"/>
        <end position="929"/>
    </location>
</feature>
<evidence type="ECO:0000313" key="3">
    <source>
        <dbReference type="EMBL" id="QBI56606.1"/>
    </source>
</evidence>
<organism evidence="3 4">
    <name type="scientific">Streptomonospora litoralis</name>
    <dbReference type="NCBI Taxonomy" id="2498135"/>
    <lineage>
        <taxon>Bacteria</taxon>
        <taxon>Bacillati</taxon>
        <taxon>Actinomycetota</taxon>
        <taxon>Actinomycetes</taxon>
        <taxon>Streptosporangiales</taxon>
        <taxon>Nocardiopsidaceae</taxon>
        <taxon>Streptomonospora</taxon>
    </lineage>
</organism>
<dbReference type="Gene3D" id="3.40.50.300">
    <property type="entry name" value="P-loop containing nucleotide triphosphate hydrolases"/>
    <property type="match status" value="1"/>
</dbReference>